<reference evidence="2 3" key="1">
    <citation type="journal article" date="2013" name="BMC Genomics">
        <title>Genomics-driven discovery of the pneumocandin biosynthetic gene cluster in the fungus Glarea lozoyensis.</title>
        <authorList>
            <person name="Chen L."/>
            <person name="Yue Q."/>
            <person name="Zhang X."/>
            <person name="Xiang M."/>
            <person name="Wang C."/>
            <person name="Li S."/>
            <person name="Che Y."/>
            <person name="Ortiz-Lopez F.J."/>
            <person name="Bills G.F."/>
            <person name="Liu X."/>
            <person name="An Z."/>
        </authorList>
    </citation>
    <scope>NUCLEOTIDE SEQUENCE [LARGE SCALE GENOMIC DNA]</scope>
    <source>
        <strain evidence="3">ATCC 20868 / MF5171</strain>
    </source>
</reference>
<sequence length="303" mass="34948">MSSPNPKVDVQERHKISVRTLPSENPTIFKESTFFTRNGPGTSLPSPIEVRSLQRTSNYRPIVFPSLGLLVKYGPNITIAEGQCLWVLRRLIPVPEVYGWCEDNGEVFIYQELIEGVTLEKRWPELSLEDRVSVCEQLKGMVGALRSLRQDPEDRFLGHINRTPLLDIVFTDTTKPPAGPFTRVKAFHDWLSWMTKRGMEIHWPDPSLIPDPYRDLMPDNSLITFTHADLHPSNIMVSVESPCKVIAIIDWHQSGWYPDYWEYCKVLFTVEVGGEWAVEYIPRFLEVAECLDSWCYYPQTLGY</sequence>
<name>S3EDN8_GLAL2</name>
<dbReference type="HOGENOM" id="CLU_021768_0_0_1"/>
<accession>S3EDN8</accession>
<dbReference type="OrthoDB" id="5404599at2759"/>
<feature type="domain" description="Aminoglycoside phosphotransferase" evidence="1">
    <location>
        <begin position="87"/>
        <end position="281"/>
    </location>
</feature>
<dbReference type="eggNOG" id="ENOG502RYS9">
    <property type="taxonomic scope" value="Eukaryota"/>
</dbReference>
<dbReference type="STRING" id="1116229.S3EDN8"/>
<protein>
    <submittedName>
        <fullName evidence="2">Protein kinase-like (PK-like)</fullName>
    </submittedName>
</protein>
<dbReference type="InterPro" id="IPR011009">
    <property type="entry name" value="Kinase-like_dom_sf"/>
</dbReference>
<evidence type="ECO:0000259" key="1">
    <source>
        <dbReference type="Pfam" id="PF01636"/>
    </source>
</evidence>
<gene>
    <name evidence="2" type="ORF">GLAREA_05736</name>
</gene>
<dbReference type="GeneID" id="19464790"/>
<dbReference type="InterPro" id="IPR002575">
    <property type="entry name" value="Aminoglycoside_PTrfase"/>
</dbReference>
<dbReference type="InterPro" id="IPR051678">
    <property type="entry name" value="AGP_Transferase"/>
</dbReference>
<dbReference type="RefSeq" id="XP_008077216.1">
    <property type="nucleotide sequence ID" value="XM_008079025.1"/>
</dbReference>
<dbReference type="PANTHER" id="PTHR21310:SF54">
    <property type="entry name" value="AMINOGLYCOSIDE PHOSPHOTRANSFERASE DOMAIN-CONTAINING PROTEIN"/>
    <property type="match status" value="1"/>
</dbReference>
<dbReference type="OMA" id="YELPDDC"/>
<evidence type="ECO:0000313" key="2">
    <source>
        <dbReference type="EMBL" id="EPE36398.1"/>
    </source>
</evidence>
<dbReference type="KEGG" id="glz:GLAREA_05736"/>
<proteinExistence type="predicted"/>
<dbReference type="Pfam" id="PF01636">
    <property type="entry name" value="APH"/>
    <property type="match status" value="1"/>
</dbReference>
<keyword evidence="2" id="KW-0808">Transferase</keyword>
<evidence type="ECO:0000313" key="3">
    <source>
        <dbReference type="Proteomes" id="UP000016922"/>
    </source>
</evidence>
<dbReference type="SUPFAM" id="SSF56112">
    <property type="entry name" value="Protein kinase-like (PK-like)"/>
    <property type="match status" value="1"/>
</dbReference>
<dbReference type="EMBL" id="KE145353">
    <property type="protein sequence ID" value="EPE36398.1"/>
    <property type="molecule type" value="Genomic_DNA"/>
</dbReference>
<dbReference type="Gene3D" id="3.90.1200.10">
    <property type="match status" value="1"/>
</dbReference>
<keyword evidence="3" id="KW-1185">Reference proteome</keyword>
<organism evidence="2 3">
    <name type="scientific">Glarea lozoyensis (strain ATCC 20868 / MF5171)</name>
    <dbReference type="NCBI Taxonomy" id="1116229"/>
    <lineage>
        <taxon>Eukaryota</taxon>
        <taxon>Fungi</taxon>
        <taxon>Dikarya</taxon>
        <taxon>Ascomycota</taxon>
        <taxon>Pezizomycotina</taxon>
        <taxon>Leotiomycetes</taxon>
        <taxon>Helotiales</taxon>
        <taxon>Helotiaceae</taxon>
        <taxon>Glarea</taxon>
    </lineage>
</organism>
<dbReference type="GO" id="GO:0016301">
    <property type="term" value="F:kinase activity"/>
    <property type="evidence" value="ECO:0007669"/>
    <property type="project" value="UniProtKB-KW"/>
</dbReference>
<keyword evidence="2" id="KW-0418">Kinase</keyword>
<dbReference type="PANTHER" id="PTHR21310">
    <property type="entry name" value="AMINOGLYCOSIDE PHOSPHOTRANSFERASE-RELATED-RELATED"/>
    <property type="match status" value="1"/>
</dbReference>
<dbReference type="Proteomes" id="UP000016922">
    <property type="component" value="Unassembled WGS sequence"/>
</dbReference>
<dbReference type="AlphaFoldDB" id="S3EDN8"/>